<evidence type="ECO:0000256" key="3">
    <source>
        <dbReference type="ARBA" id="ARBA00023242"/>
    </source>
</evidence>
<evidence type="ECO:0000313" key="5">
    <source>
        <dbReference type="EMBL" id="CAJ1895164.1"/>
    </source>
</evidence>
<dbReference type="GO" id="GO:0005839">
    <property type="term" value="C:proteasome core complex"/>
    <property type="evidence" value="ECO:0007669"/>
    <property type="project" value="InterPro"/>
</dbReference>
<dbReference type="PROSITE" id="PS51476">
    <property type="entry name" value="PROTEASOME_BETA_2"/>
    <property type="match status" value="1"/>
</dbReference>
<comment type="subcellular location">
    <subcellularLocation>
        <location evidence="4">Cytoplasm</location>
    </subcellularLocation>
    <subcellularLocation>
        <location evidence="4">Nucleus</location>
    </subcellularLocation>
</comment>
<dbReference type="AlphaFoldDB" id="A0AAD2FBY5"/>
<evidence type="ECO:0000256" key="2">
    <source>
        <dbReference type="ARBA" id="ARBA00022942"/>
    </source>
</evidence>
<dbReference type="GO" id="GO:0005634">
    <property type="term" value="C:nucleus"/>
    <property type="evidence" value="ECO:0007669"/>
    <property type="project" value="UniProtKB-SubCell"/>
</dbReference>
<dbReference type="PANTHER" id="PTHR32194">
    <property type="entry name" value="METALLOPROTEASE TLDD"/>
    <property type="match status" value="1"/>
</dbReference>
<reference evidence="5" key="1">
    <citation type="submission" date="2023-08" db="EMBL/GenBank/DDBJ databases">
        <authorList>
            <person name="Audoor S."/>
            <person name="Bilcke G."/>
        </authorList>
    </citation>
    <scope>NUCLEOTIDE SEQUENCE</scope>
</reference>
<dbReference type="InterPro" id="IPR001353">
    <property type="entry name" value="Proteasome_sua/b"/>
</dbReference>
<dbReference type="GO" id="GO:0005737">
    <property type="term" value="C:cytoplasm"/>
    <property type="evidence" value="ECO:0007669"/>
    <property type="project" value="UniProtKB-SubCell"/>
</dbReference>
<proteinExistence type="inferred from homology"/>
<dbReference type="InterPro" id="IPR023333">
    <property type="entry name" value="Proteasome_suB-type"/>
</dbReference>
<keyword evidence="2 4" id="KW-0647">Proteasome</keyword>
<sequence>MDTVVGVCYEGGVVIAADQSNGRSILTYQTNLDKIAKLSSHSMMGVSGPNCDLVNFTQYVAKNINLYELSNDGTKLSTKAQANFARGELATALRKGPFQVNVLLAGYDDKTKGSLYHLDYMGAMQKVKYGAQGYAQYFVSSIFDKDCTENMTEEDAVKIVEKCIKEIHTRFLMSQPNFIIKKVDKDGVKVLSFDADPADT</sequence>
<dbReference type="Proteomes" id="UP001295423">
    <property type="component" value="Unassembled WGS sequence"/>
</dbReference>
<dbReference type="CDD" id="cd03758">
    <property type="entry name" value="proteasome_beta_type_2"/>
    <property type="match status" value="1"/>
</dbReference>
<dbReference type="GO" id="GO:0010498">
    <property type="term" value="P:proteasomal protein catabolic process"/>
    <property type="evidence" value="ECO:0007669"/>
    <property type="project" value="InterPro"/>
</dbReference>
<keyword evidence="3 4" id="KW-0539">Nucleus</keyword>
<dbReference type="Gene3D" id="3.60.20.10">
    <property type="entry name" value="Glutamine Phosphoribosylpyrophosphate, subunit 1, domain 1"/>
    <property type="match status" value="1"/>
</dbReference>
<gene>
    <name evidence="5" type="ORF">CYCCA115_LOCUS166</name>
</gene>
<dbReference type="Pfam" id="PF00227">
    <property type="entry name" value="Proteasome"/>
    <property type="match status" value="1"/>
</dbReference>
<comment type="caution">
    <text evidence="5">The sequence shown here is derived from an EMBL/GenBank/DDBJ whole genome shotgun (WGS) entry which is preliminary data.</text>
</comment>
<accession>A0AAD2FBY5</accession>
<dbReference type="InterPro" id="IPR035206">
    <property type="entry name" value="Proteasome_beta2"/>
</dbReference>
<dbReference type="EMBL" id="CAKOGP040000001">
    <property type="protein sequence ID" value="CAJ1895164.1"/>
    <property type="molecule type" value="Genomic_DNA"/>
</dbReference>
<comment type="similarity">
    <text evidence="4">Belongs to the peptidase T1B family.</text>
</comment>
<organism evidence="5 6">
    <name type="scientific">Cylindrotheca closterium</name>
    <dbReference type="NCBI Taxonomy" id="2856"/>
    <lineage>
        <taxon>Eukaryota</taxon>
        <taxon>Sar</taxon>
        <taxon>Stramenopiles</taxon>
        <taxon>Ochrophyta</taxon>
        <taxon>Bacillariophyta</taxon>
        <taxon>Bacillariophyceae</taxon>
        <taxon>Bacillariophycidae</taxon>
        <taxon>Bacillariales</taxon>
        <taxon>Bacillariaceae</taxon>
        <taxon>Cylindrotheca</taxon>
    </lineage>
</organism>
<protein>
    <recommendedName>
        <fullName evidence="4">Proteasome subunit beta</fullName>
    </recommendedName>
</protein>
<comment type="function">
    <text evidence="4">Component of the proteasome, a multicatalytic proteinase complex which is characterized by its ability to cleave peptides with Arg, Phe, Tyr, Leu, and Glu adjacent to the leaving group at neutral or slightly basic pH. The proteasome has an ATP-dependent proteolytic activity.</text>
</comment>
<keyword evidence="6" id="KW-1185">Reference proteome</keyword>
<dbReference type="InterPro" id="IPR029055">
    <property type="entry name" value="Ntn_hydrolases_N"/>
</dbReference>
<comment type="subunit">
    <text evidence="4">Component of the proteasome complex.</text>
</comment>
<name>A0AAD2FBY5_9STRA</name>
<evidence type="ECO:0000256" key="1">
    <source>
        <dbReference type="ARBA" id="ARBA00022490"/>
    </source>
</evidence>
<keyword evidence="1 4" id="KW-0963">Cytoplasm</keyword>
<evidence type="ECO:0000313" key="6">
    <source>
        <dbReference type="Proteomes" id="UP001295423"/>
    </source>
</evidence>
<dbReference type="SUPFAM" id="SSF56235">
    <property type="entry name" value="N-terminal nucleophile aminohydrolases (Ntn hydrolases)"/>
    <property type="match status" value="1"/>
</dbReference>
<evidence type="ECO:0000256" key="4">
    <source>
        <dbReference type="RuleBase" id="RU004203"/>
    </source>
</evidence>
<dbReference type="PANTHER" id="PTHR32194:SF2">
    <property type="entry name" value="PROTEASOME SUBUNIT BETA TYPE-1"/>
    <property type="match status" value="1"/>
</dbReference>